<dbReference type="AlphaFoldDB" id="A0A699YVK2"/>
<sequence>MSRSSDLLALPTCDPDKSFAVQVAHKEGVVGTAVAYVQCALLYTSSQGERRIRVHTLSVPVVQDLSDMFRAADGTACAALLAKLGVEKSLSARLDESRAMVQQKVMLTFKEFKLLNASLLRGSNKLAYPESLRYLPIYCLGVVKSAALRGGAKDVNPDERMAVGYDMMSAPVAALARAAYPDLYPLHETGGDWGIEGPDGAIVLPQTVALSGAYLDERGAFLLDNGRVFILWLGRMLHTGWGQDVFGVDLNSAGAQDSTQLSVEPERPGSTLSRRVNKLLAALRASRPLYQQCFVVRQGSPLEMHVAQYFVEDRGPAVPSYPDWMLSIYKGVMAK</sequence>
<dbReference type="Pfam" id="PF04815">
    <property type="entry name" value="Sec23_helical"/>
    <property type="match status" value="1"/>
</dbReference>
<keyword evidence="9" id="KW-1185">Reference proteome</keyword>
<dbReference type="Gene3D" id="2.60.40.1670">
    <property type="entry name" value="beta-sandwich domain of Sec23/24"/>
    <property type="match status" value="1"/>
</dbReference>
<dbReference type="SUPFAM" id="SSF82754">
    <property type="entry name" value="C-terminal, gelsolin-like domain of Sec23/24"/>
    <property type="match status" value="1"/>
</dbReference>
<dbReference type="InterPro" id="IPR036175">
    <property type="entry name" value="Sec23/24_helical_dom_sf"/>
</dbReference>
<evidence type="ECO:0000256" key="4">
    <source>
        <dbReference type="ARBA" id="ARBA00023136"/>
    </source>
</evidence>
<dbReference type="InterPro" id="IPR012990">
    <property type="entry name" value="Beta-sandwich_Sec23_24"/>
</dbReference>
<evidence type="ECO:0000256" key="2">
    <source>
        <dbReference type="ARBA" id="ARBA00022824"/>
    </source>
</evidence>
<dbReference type="SUPFAM" id="SSF81995">
    <property type="entry name" value="beta-sandwich domain of Sec23/24"/>
    <property type="match status" value="1"/>
</dbReference>
<dbReference type="GO" id="GO:0000149">
    <property type="term" value="F:SNARE binding"/>
    <property type="evidence" value="ECO:0007669"/>
    <property type="project" value="TreeGrafter"/>
</dbReference>
<dbReference type="GO" id="GO:0008270">
    <property type="term" value="F:zinc ion binding"/>
    <property type="evidence" value="ECO:0007669"/>
    <property type="project" value="TreeGrafter"/>
</dbReference>
<proteinExistence type="predicted"/>
<feature type="domain" description="Sec23/Sec24 helical" evidence="6">
    <location>
        <begin position="73"/>
        <end position="175"/>
    </location>
</feature>
<keyword evidence="2" id="KW-0256">Endoplasmic reticulum</keyword>
<dbReference type="Pfam" id="PF08033">
    <property type="entry name" value="Sec23_BS"/>
    <property type="match status" value="1"/>
</dbReference>
<comment type="subcellular location">
    <subcellularLocation>
        <location evidence="1">Endoplasmic reticulum membrane</location>
    </subcellularLocation>
</comment>
<dbReference type="GO" id="GO:0006886">
    <property type="term" value="P:intracellular protein transport"/>
    <property type="evidence" value="ECO:0007669"/>
    <property type="project" value="InterPro"/>
</dbReference>
<dbReference type="Pfam" id="PF00626">
    <property type="entry name" value="Gelsolin"/>
    <property type="match status" value="1"/>
</dbReference>
<feature type="domain" description="Sec23/Sec24 beta-sandwich" evidence="7">
    <location>
        <begin position="2"/>
        <end position="62"/>
    </location>
</feature>
<dbReference type="InterPro" id="IPR029006">
    <property type="entry name" value="ADF-H/Gelsolin-like_dom_sf"/>
</dbReference>
<keyword evidence="3" id="KW-0813">Transport</keyword>
<dbReference type="InterPro" id="IPR036180">
    <property type="entry name" value="Gelsolin-like_dom_sf"/>
</dbReference>
<reference evidence="8 9" key="1">
    <citation type="submission" date="2020-02" db="EMBL/GenBank/DDBJ databases">
        <title>Draft genome sequence of Haematococcus lacustris strain NIES-144.</title>
        <authorList>
            <person name="Morimoto D."/>
            <person name="Nakagawa S."/>
            <person name="Yoshida T."/>
            <person name="Sawayama S."/>
        </authorList>
    </citation>
    <scope>NUCLEOTIDE SEQUENCE [LARGE SCALE GENOMIC DNA]</scope>
    <source>
        <strain evidence="8 9">NIES-144</strain>
    </source>
</reference>
<comment type="caution">
    <text evidence="8">The sequence shown here is derived from an EMBL/GenBank/DDBJ whole genome shotgun (WGS) entry which is preliminary data.</text>
</comment>
<dbReference type="InterPro" id="IPR007123">
    <property type="entry name" value="Gelsolin-like_dom"/>
</dbReference>
<feature type="domain" description="Gelsolin-like" evidence="5">
    <location>
        <begin position="203"/>
        <end position="250"/>
    </location>
</feature>
<organism evidence="8 9">
    <name type="scientific">Haematococcus lacustris</name>
    <name type="common">Green alga</name>
    <name type="synonym">Haematococcus pluvialis</name>
    <dbReference type="NCBI Taxonomy" id="44745"/>
    <lineage>
        <taxon>Eukaryota</taxon>
        <taxon>Viridiplantae</taxon>
        <taxon>Chlorophyta</taxon>
        <taxon>core chlorophytes</taxon>
        <taxon>Chlorophyceae</taxon>
        <taxon>CS clade</taxon>
        <taxon>Chlamydomonadales</taxon>
        <taxon>Haematococcaceae</taxon>
        <taxon>Haematococcus</taxon>
    </lineage>
</organism>
<evidence type="ECO:0000259" key="6">
    <source>
        <dbReference type="Pfam" id="PF04815"/>
    </source>
</evidence>
<evidence type="ECO:0000313" key="8">
    <source>
        <dbReference type="EMBL" id="GFH07062.1"/>
    </source>
</evidence>
<dbReference type="Gene3D" id="1.20.120.730">
    <property type="entry name" value="Sec23/Sec24 helical domain"/>
    <property type="match status" value="1"/>
</dbReference>
<dbReference type="InterPro" id="IPR006900">
    <property type="entry name" value="Sec23/24_helical_dom"/>
</dbReference>
<keyword evidence="4" id="KW-0472">Membrane</keyword>
<dbReference type="PANTHER" id="PTHR13803:SF39">
    <property type="entry name" value="SECRETORY 24AB, ISOFORM A"/>
    <property type="match status" value="1"/>
</dbReference>
<evidence type="ECO:0000256" key="1">
    <source>
        <dbReference type="ARBA" id="ARBA00004586"/>
    </source>
</evidence>
<dbReference type="GO" id="GO:0030127">
    <property type="term" value="C:COPII vesicle coat"/>
    <property type="evidence" value="ECO:0007669"/>
    <property type="project" value="InterPro"/>
</dbReference>
<dbReference type="GO" id="GO:0090110">
    <property type="term" value="P:COPII-coated vesicle cargo loading"/>
    <property type="evidence" value="ECO:0007669"/>
    <property type="project" value="TreeGrafter"/>
</dbReference>
<evidence type="ECO:0000313" key="9">
    <source>
        <dbReference type="Proteomes" id="UP000485058"/>
    </source>
</evidence>
<accession>A0A699YVK2</accession>
<evidence type="ECO:0000259" key="7">
    <source>
        <dbReference type="Pfam" id="PF08033"/>
    </source>
</evidence>
<protein>
    <submittedName>
        <fullName evidence="8">COP-II coat subunit</fullName>
    </submittedName>
</protein>
<evidence type="ECO:0000256" key="3">
    <source>
        <dbReference type="ARBA" id="ARBA00022892"/>
    </source>
</evidence>
<keyword evidence="3" id="KW-0931">ER-Golgi transport</keyword>
<dbReference type="GO" id="GO:0005789">
    <property type="term" value="C:endoplasmic reticulum membrane"/>
    <property type="evidence" value="ECO:0007669"/>
    <property type="project" value="UniProtKB-SubCell"/>
</dbReference>
<dbReference type="Proteomes" id="UP000485058">
    <property type="component" value="Unassembled WGS sequence"/>
</dbReference>
<gene>
    <name evidence="8" type="ORF">HaLaN_01811</name>
</gene>
<name>A0A699YVK2_HAELA</name>
<dbReference type="InterPro" id="IPR050550">
    <property type="entry name" value="SEC23_SEC24_subfamily"/>
</dbReference>
<dbReference type="PANTHER" id="PTHR13803">
    <property type="entry name" value="SEC24-RELATED PROTEIN"/>
    <property type="match status" value="1"/>
</dbReference>
<dbReference type="EMBL" id="BLLF01000072">
    <property type="protein sequence ID" value="GFH07062.1"/>
    <property type="molecule type" value="Genomic_DNA"/>
</dbReference>
<dbReference type="Gene3D" id="3.40.20.10">
    <property type="entry name" value="Severin"/>
    <property type="match status" value="1"/>
</dbReference>
<dbReference type="SUPFAM" id="SSF81811">
    <property type="entry name" value="Helical domain of Sec23/24"/>
    <property type="match status" value="1"/>
</dbReference>
<evidence type="ECO:0000259" key="5">
    <source>
        <dbReference type="Pfam" id="PF00626"/>
    </source>
</evidence>
<dbReference type="GO" id="GO:0070971">
    <property type="term" value="C:endoplasmic reticulum exit site"/>
    <property type="evidence" value="ECO:0007669"/>
    <property type="project" value="TreeGrafter"/>
</dbReference>